<feature type="compositionally biased region" description="Basic and acidic residues" evidence="1">
    <location>
        <begin position="365"/>
        <end position="378"/>
    </location>
</feature>
<evidence type="ECO:0000313" key="2">
    <source>
        <dbReference type="EMBL" id="KAF2801009.1"/>
    </source>
</evidence>
<proteinExistence type="predicted"/>
<evidence type="ECO:0000313" key="3">
    <source>
        <dbReference type="Proteomes" id="UP000799757"/>
    </source>
</evidence>
<name>A0A6A6XXA0_9PLEO</name>
<sequence>MHQPTSFEDQSANRSFPILKLPLELQSKILGHLVGELTLFIGQNDSTVQIDYPIPLAIIRRASTFFLQETDRHVLKSWKTFIRADEFASVSRVWFSGTPFQIQVRRAEPRSFQFTSKYHGLEKVELDLTAGQYFAFFNVTVPPFDDSNWRDQFACTSAANYLKHTEHLVLRFSENFSDPWYNCENPLWAYEGLGNVSDPRMWPPRYRQNVCSNGLVIDWILSYGWASNALQYETLKSITLEGIIQPWVWEKWTSIFRKRREDPDFIHQPNIAAIENIGRVEAEVRGEAWDPTEFYAPRCSCTVKCSILRHGRLEEHGNVGVHEGWELPFGDDGETVRGDWNKGYVTPAWVLEGQRAEQKRLWREAQAKDKWEESKTNKSSEGLVVL</sequence>
<gene>
    <name evidence="2" type="ORF">K505DRAFT_355091</name>
</gene>
<reference evidence="2" key="1">
    <citation type="journal article" date="2020" name="Stud. Mycol.">
        <title>101 Dothideomycetes genomes: a test case for predicting lifestyles and emergence of pathogens.</title>
        <authorList>
            <person name="Haridas S."/>
            <person name="Albert R."/>
            <person name="Binder M."/>
            <person name="Bloem J."/>
            <person name="Labutti K."/>
            <person name="Salamov A."/>
            <person name="Andreopoulos B."/>
            <person name="Baker S."/>
            <person name="Barry K."/>
            <person name="Bills G."/>
            <person name="Bluhm B."/>
            <person name="Cannon C."/>
            <person name="Castanera R."/>
            <person name="Culley D."/>
            <person name="Daum C."/>
            <person name="Ezra D."/>
            <person name="Gonzalez J."/>
            <person name="Henrissat B."/>
            <person name="Kuo A."/>
            <person name="Liang C."/>
            <person name="Lipzen A."/>
            <person name="Lutzoni F."/>
            <person name="Magnuson J."/>
            <person name="Mondo S."/>
            <person name="Nolan M."/>
            <person name="Ohm R."/>
            <person name="Pangilinan J."/>
            <person name="Park H.-J."/>
            <person name="Ramirez L."/>
            <person name="Alfaro M."/>
            <person name="Sun H."/>
            <person name="Tritt A."/>
            <person name="Yoshinaga Y."/>
            <person name="Zwiers L.-H."/>
            <person name="Turgeon B."/>
            <person name="Goodwin S."/>
            <person name="Spatafora J."/>
            <person name="Crous P."/>
            <person name="Grigoriev I."/>
        </authorList>
    </citation>
    <scope>NUCLEOTIDE SEQUENCE</scope>
    <source>
        <strain evidence="2">CBS 109.77</strain>
    </source>
</reference>
<keyword evidence="3" id="KW-1185">Reference proteome</keyword>
<dbReference type="OrthoDB" id="3797798at2759"/>
<dbReference type="AlphaFoldDB" id="A0A6A6XXA0"/>
<feature type="region of interest" description="Disordered" evidence="1">
    <location>
        <begin position="365"/>
        <end position="386"/>
    </location>
</feature>
<evidence type="ECO:0000256" key="1">
    <source>
        <dbReference type="SAM" id="MobiDB-lite"/>
    </source>
</evidence>
<dbReference type="Proteomes" id="UP000799757">
    <property type="component" value="Unassembled WGS sequence"/>
</dbReference>
<protein>
    <submittedName>
        <fullName evidence="2">Uncharacterized protein</fullName>
    </submittedName>
</protein>
<accession>A0A6A6XXA0</accession>
<dbReference type="EMBL" id="MU001739">
    <property type="protein sequence ID" value="KAF2801009.1"/>
    <property type="molecule type" value="Genomic_DNA"/>
</dbReference>
<organism evidence="2 3">
    <name type="scientific">Melanomma pulvis-pyrius CBS 109.77</name>
    <dbReference type="NCBI Taxonomy" id="1314802"/>
    <lineage>
        <taxon>Eukaryota</taxon>
        <taxon>Fungi</taxon>
        <taxon>Dikarya</taxon>
        <taxon>Ascomycota</taxon>
        <taxon>Pezizomycotina</taxon>
        <taxon>Dothideomycetes</taxon>
        <taxon>Pleosporomycetidae</taxon>
        <taxon>Pleosporales</taxon>
        <taxon>Melanommataceae</taxon>
        <taxon>Melanomma</taxon>
    </lineage>
</organism>